<organism evidence="2 3">
    <name type="scientific">Amedibacterium intestinale</name>
    <dbReference type="NCBI Taxonomy" id="2583452"/>
    <lineage>
        <taxon>Bacteria</taxon>
        <taxon>Bacillati</taxon>
        <taxon>Bacillota</taxon>
        <taxon>Erysipelotrichia</taxon>
        <taxon>Erysipelotrichales</taxon>
        <taxon>Erysipelotrichaceae</taxon>
        <taxon>Amedibacterium</taxon>
    </lineage>
</organism>
<keyword evidence="1" id="KW-1133">Transmembrane helix</keyword>
<evidence type="ECO:0000313" key="3">
    <source>
        <dbReference type="Proteomes" id="UP000464754"/>
    </source>
</evidence>
<evidence type="ECO:0000256" key="1">
    <source>
        <dbReference type="SAM" id="Phobius"/>
    </source>
</evidence>
<gene>
    <name evidence="2" type="ORF">Aargi30884_21920</name>
</gene>
<sequence length="49" mass="5663">MKEQHDYVHNVTLPKTSSSKISNIVFSIKGVLLVIIFMCLFILISYMFL</sequence>
<proteinExistence type="predicted"/>
<dbReference type="Proteomes" id="UP000464754">
    <property type="component" value="Chromosome"/>
</dbReference>
<keyword evidence="3" id="KW-1185">Reference proteome</keyword>
<dbReference type="KEGG" id="aarg:Aargi30884_21920"/>
<evidence type="ECO:0000313" key="2">
    <source>
        <dbReference type="EMBL" id="BBK23289.1"/>
    </source>
</evidence>
<name>A0A6N4TKK4_9FIRM</name>
<dbReference type="AlphaFoldDB" id="A0A6N4TKK4"/>
<feature type="transmembrane region" description="Helical" evidence="1">
    <location>
        <begin position="21"/>
        <end position="48"/>
    </location>
</feature>
<reference evidence="3" key="1">
    <citation type="submission" date="2019-05" db="EMBL/GenBank/DDBJ databases">
        <title>Complete genome sequencing of Absiella argi strain JCM 30884.</title>
        <authorList>
            <person name="Sakamoto M."/>
            <person name="Murakami T."/>
            <person name="Mori H."/>
        </authorList>
    </citation>
    <scope>NUCLEOTIDE SEQUENCE [LARGE SCALE GENOMIC DNA]</scope>
    <source>
        <strain evidence="3">JCM 30884</strain>
    </source>
</reference>
<keyword evidence="1" id="KW-0812">Transmembrane</keyword>
<accession>A0A6N4TKK4</accession>
<protein>
    <submittedName>
        <fullName evidence="2">Uncharacterized protein</fullName>
    </submittedName>
</protein>
<dbReference type="EMBL" id="AP019695">
    <property type="protein sequence ID" value="BBK23289.1"/>
    <property type="molecule type" value="Genomic_DNA"/>
</dbReference>
<keyword evidence="1" id="KW-0472">Membrane</keyword>